<evidence type="ECO:0000256" key="4">
    <source>
        <dbReference type="ARBA" id="ARBA00022737"/>
    </source>
</evidence>
<evidence type="ECO:0000256" key="6">
    <source>
        <dbReference type="ARBA" id="ARBA00023004"/>
    </source>
</evidence>
<reference evidence="11" key="1">
    <citation type="submission" date="2012-04" db="EMBL/GenBank/DDBJ databases">
        <title>Complete genome sequence of Helicobacter cetorum strain MIT 00-7128.</title>
        <authorList>
            <person name="Kersulyte D."/>
            <person name="Berg D.E."/>
        </authorList>
    </citation>
    <scope>NUCLEOTIDE SEQUENCE [LARGE SCALE GENOMIC DNA]</scope>
    <source>
        <strain evidence="11">MIT 00-7128</strain>
    </source>
</reference>
<dbReference type="PATRIC" id="fig|182217.3.peg.1246"/>
<dbReference type="PROSITE" id="PS00198">
    <property type="entry name" value="4FE4S_FER_1"/>
    <property type="match status" value="1"/>
</dbReference>
<dbReference type="GO" id="GO:0051539">
    <property type="term" value="F:4 iron, 4 sulfur cluster binding"/>
    <property type="evidence" value="ECO:0007669"/>
    <property type="project" value="UniProtKB-KW"/>
</dbReference>
<dbReference type="STRING" id="182217.HCW_05880"/>
<dbReference type="GO" id="GO:0046872">
    <property type="term" value="F:metal ion binding"/>
    <property type="evidence" value="ECO:0007669"/>
    <property type="project" value="UniProtKB-KW"/>
</dbReference>
<evidence type="ECO:0000256" key="8">
    <source>
        <dbReference type="SAM" id="Phobius"/>
    </source>
</evidence>
<dbReference type="PANTHER" id="PTHR42859:SF10">
    <property type="entry name" value="DIMETHYLSULFOXIDE REDUCTASE CHAIN B"/>
    <property type="match status" value="1"/>
</dbReference>
<evidence type="ECO:0000256" key="2">
    <source>
        <dbReference type="ARBA" id="ARBA00022485"/>
    </source>
</evidence>
<keyword evidence="6" id="KW-0408">Iron</keyword>
<dbReference type="InterPro" id="IPR017900">
    <property type="entry name" value="4Fe4S_Fe_S_CS"/>
</dbReference>
<name>I0ENB9_HELC0</name>
<dbReference type="InterPro" id="IPR017896">
    <property type="entry name" value="4Fe4S_Fe-S-bd"/>
</dbReference>
<keyword evidence="2" id="KW-0004">4Fe-4S</keyword>
<feature type="domain" description="4Fe-4S ferredoxin-type" evidence="9">
    <location>
        <begin position="177"/>
        <end position="208"/>
    </location>
</feature>
<dbReference type="NCBIfam" id="NF007012">
    <property type="entry name" value="PRK09476.1"/>
    <property type="match status" value="1"/>
</dbReference>
<dbReference type="RefSeq" id="WP_014661308.1">
    <property type="nucleotide sequence ID" value="NC_017737.1"/>
</dbReference>
<feature type="transmembrane region" description="Helical" evidence="8">
    <location>
        <begin position="12"/>
        <end position="35"/>
    </location>
</feature>
<protein>
    <submittedName>
        <fullName evidence="10">Quinol dehydrogenase periplasmic component</fullName>
    </submittedName>
</protein>
<keyword evidence="11" id="KW-1185">Reference proteome</keyword>
<dbReference type="NCBIfam" id="TIGR00397">
    <property type="entry name" value="mauM_napG"/>
    <property type="match status" value="1"/>
</dbReference>
<dbReference type="PANTHER" id="PTHR42859">
    <property type="entry name" value="OXIDOREDUCTASE"/>
    <property type="match status" value="1"/>
</dbReference>
<keyword evidence="4" id="KW-0677">Repeat</keyword>
<evidence type="ECO:0000313" key="10">
    <source>
        <dbReference type="EMBL" id="AFI04438.1"/>
    </source>
</evidence>
<proteinExistence type="predicted"/>
<dbReference type="CDD" id="cd16373">
    <property type="entry name" value="DMSOR_beta_like"/>
    <property type="match status" value="1"/>
</dbReference>
<dbReference type="EMBL" id="CP003479">
    <property type="protein sequence ID" value="AFI04438.1"/>
    <property type="molecule type" value="Genomic_DNA"/>
</dbReference>
<organism evidence="10 11">
    <name type="scientific">Helicobacter cetorum (strain ATCC BAA-429 / MIT 00-7128)</name>
    <dbReference type="NCBI Taxonomy" id="182217"/>
    <lineage>
        <taxon>Bacteria</taxon>
        <taxon>Pseudomonadati</taxon>
        <taxon>Campylobacterota</taxon>
        <taxon>Epsilonproteobacteria</taxon>
        <taxon>Campylobacterales</taxon>
        <taxon>Helicobacteraceae</taxon>
        <taxon>Helicobacter</taxon>
    </lineage>
</organism>
<keyword evidence="8" id="KW-1133">Transmembrane helix</keyword>
<dbReference type="InterPro" id="IPR004494">
    <property type="entry name" value="MauM_NapG"/>
</dbReference>
<dbReference type="eggNOG" id="COG0437">
    <property type="taxonomic scope" value="Bacteria"/>
</dbReference>
<accession>I0ENB9</accession>
<evidence type="ECO:0000256" key="1">
    <source>
        <dbReference type="ARBA" id="ARBA00022448"/>
    </source>
</evidence>
<keyword evidence="3" id="KW-0479">Metal-binding</keyword>
<dbReference type="HOGENOM" id="CLU_077329_0_0_7"/>
<evidence type="ECO:0000256" key="5">
    <source>
        <dbReference type="ARBA" id="ARBA00022982"/>
    </source>
</evidence>
<dbReference type="SUPFAM" id="SSF54862">
    <property type="entry name" value="4Fe-4S ferredoxins"/>
    <property type="match status" value="1"/>
</dbReference>
<keyword evidence="7" id="KW-0411">Iron-sulfur</keyword>
<sequence length="254" mass="28232">MQKEPKNSSRREFLSTFLKGASLCASVSFVGAFFLKSKEGYFLRPPGAEDEKRFLSACVRCGLCVKACPYDTLKLASLLDLANNGTPYFEARNIPCYLCSDLPCIRACPTDALLKSHLEPNKGIRSVQMGIAIVDSLSCVAFWGIQCDVCYRACPLIDEALVLEKKHNERTNRHALLLPVVKNDKCVGCGLCERACITKEPAIRVLPREFVLGEVGNHYVKGWDIKDQERVKKAQGAILPKNEQKAIDYLNEGL</sequence>
<keyword evidence="1" id="KW-0813">Transport</keyword>
<evidence type="ECO:0000256" key="7">
    <source>
        <dbReference type="ARBA" id="ARBA00023014"/>
    </source>
</evidence>
<dbReference type="Pfam" id="PF12838">
    <property type="entry name" value="Fer4_7"/>
    <property type="match status" value="2"/>
</dbReference>
<evidence type="ECO:0000313" key="11">
    <source>
        <dbReference type="Proteomes" id="UP000005010"/>
    </source>
</evidence>
<dbReference type="InterPro" id="IPR050294">
    <property type="entry name" value="RnfB_subfamily"/>
</dbReference>
<gene>
    <name evidence="10" type="primary">napG</name>
    <name evidence="10" type="ordered locus">HCW_05880</name>
</gene>
<feature type="domain" description="4Fe-4S ferredoxin-type" evidence="9">
    <location>
        <begin position="49"/>
        <end position="78"/>
    </location>
</feature>
<keyword evidence="8" id="KW-0812">Transmembrane</keyword>
<dbReference type="KEGG" id="hce:HCW_05880"/>
<keyword evidence="5" id="KW-0249">Electron transport</keyword>
<keyword evidence="8" id="KW-0472">Membrane</keyword>
<dbReference type="AlphaFoldDB" id="I0ENB9"/>
<dbReference type="Gene3D" id="3.30.70.20">
    <property type="match status" value="2"/>
</dbReference>
<evidence type="ECO:0000259" key="9">
    <source>
        <dbReference type="PROSITE" id="PS51379"/>
    </source>
</evidence>
<dbReference type="Proteomes" id="UP000005010">
    <property type="component" value="Chromosome"/>
</dbReference>
<evidence type="ECO:0000256" key="3">
    <source>
        <dbReference type="ARBA" id="ARBA00022723"/>
    </source>
</evidence>
<dbReference type="PROSITE" id="PS51379">
    <property type="entry name" value="4FE4S_FER_2"/>
    <property type="match status" value="2"/>
</dbReference>